<evidence type="ECO:0000313" key="2">
    <source>
        <dbReference type="Proteomes" id="UP000028623"/>
    </source>
</evidence>
<keyword evidence="2" id="KW-1185">Reference proteome</keyword>
<dbReference type="eggNOG" id="COG0810">
    <property type="taxonomic scope" value="Bacteria"/>
</dbReference>
<evidence type="ECO:0000313" key="1">
    <source>
        <dbReference type="EMBL" id="KFC23483.1"/>
    </source>
</evidence>
<accession>A0A085BLY8</accession>
<dbReference type="AlphaFoldDB" id="A0A085BLY8"/>
<dbReference type="OrthoDB" id="1265378at2"/>
<dbReference type="Gene3D" id="3.30.1150.10">
    <property type="match status" value="1"/>
</dbReference>
<name>A0A085BLY8_9FLAO</name>
<proteinExistence type="predicted"/>
<comment type="caution">
    <text evidence="1">The sequence shown here is derived from an EMBL/GenBank/DDBJ whole genome shotgun (WGS) entry which is preliminary data.</text>
</comment>
<protein>
    <submittedName>
        <fullName evidence="1">Uncharacterized protein</fullName>
    </submittedName>
</protein>
<dbReference type="SUPFAM" id="SSF74653">
    <property type="entry name" value="TolA/TonB C-terminal domain"/>
    <property type="match status" value="1"/>
</dbReference>
<reference evidence="1 2" key="1">
    <citation type="submission" date="2014-07" db="EMBL/GenBank/DDBJ databases">
        <title>Epilithonimonas lactis LMG 22401 Genome.</title>
        <authorList>
            <person name="Pipes S.E."/>
            <person name="Stropko S.J."/>
        </authorList>
    </citation>
    <scope>NUCLEOTIDE SEQUENCE [LARGE SCALE GENOMIC DNA]</scope>
    <source>
        <strain evidence="1 2">LMG 24401</strain>
    </source>
</reference>
<organism evidence="1 2">
    <name type="scientific">Epilithonimonas lactis</name>
    <dbReference type="NCBI Taxonomy" id="421072"/>
    <lineage>
        <taxon>Bacteria</taxon>
        <taxon>Pseudomonadati</taxon>
        <taxon>Bacteroidota</taxon>
        <taxon>Flavobacteriia</taxon>
        <taxon>Flavobacteriales</taxon>
        <taxon>Weeksellaceae</taxon>
        <taxon>Chryseobacterium group</taxon>
        <taxon>Epilithonimonas</taxon>
    </lineage>
</organism>
<dbReference type="RefSeq" id="WP_034973333.1">
    <property type="nucleotide sequence ID" value="NZ_FOFI01000002.1"/>
</dbReference>
<gene>
    <name evidence="1" type="ORF">IO89_02555</name>
</gene>
<dbReference type="EMBL" id="JPLY01000001">
    <property type="protein sequence ID" value="KFC23483.1"/>
    <property type="molecule type" value="Genomic_DNA"/>
</dbReference>
<dbReference type="STRING" id="421072.SAMN04488097_1474"/>
<sequence length="246" mass="29022">MKNKLLITLLFVFNFFIVQSQTQILERYPDYQLPYKGGYEAYYKDFHDIIVDKKLQPCSNKNEIYQFSVLIRPDSSIQFIKDLNPKIVESNKCAHDLAREVAKYQKGWNPALVNNINQSAVARFMIFPDDLFSNYREGYVPIFTSPVYNNYGDDHIVRFRKELLARFDLRRFSWNDIFTVETEFTITKEGKLEDAILTKKTGLEEFDRMILLTFKGMKKKWTPASINGQPIDFRYRLTLKAITDSE</sequence>
<dbReference type="Proteomes" id="UP000028623">
    <property type="component" value="Unassembled WGS sequence"/>
</dbReference>